<accession>A0ABZ2PK99</accession>
<reference evidence="2 3" key="1">
    <citation type="submission" date="2024-03" db="EMBL/GenBank/DDBJ databases">
        <title>Natural products discovery in diverse microorganisms through a two-stage MS feature dereplication strategy.</title>
        <authorList>
            <person name="Zhang R."/>
        </authorList>
    </citation>
    <scope>NUCLEOTIDE SEQUENCE [LARGE SCALE GENOMIC DNA]</scope>
    <source>
        <strain evidence="2 3">18930</strain>
    </source>
</reference>
<keyword evidence="1" id="KW-0732">Signal</keyword>
<proteinExistence type="predicted"/>
<gene>
    <name evidence="2" type="ORF">WDS16_03320</name>
</gene>
<evidence type="ECO:0000256" key="1">
    <source>
        <dbReference type="SAM" id="SignalP"/>
    </source>
</evidence>
<dbReference type="RefSeq" id="WP_338890478.1">
    <property type="nucleotide sequence ID" value="NZ_CP147846.1"/>
</dbReference>
<feature type="chain" id="PRO_5046528248" evidence="1">
    <location>
        <begin position="31"/>
        <end position="123"/>
    </location>
</feature>
<dbReference type="EMBL" id="CP147846">
    <property type="protein sequence ID" value="WXG69601.1"/>
    <property type="molecule type" value="Genomic_DNA"/>
</dbReference>
<name>A0ABZ2PK99_9NOCA</name>
<organism evidence="2 3">
    <name type="scientific">Rhodococcus sovatensis</name>
    <dbReference type="NCBI Taxonomy" id="1805840"/>
    <lineage>
        <taxon>Bacteria</taxon>
        <taxon>Bacillati</taxon>
        <taxon>Actinomycetota</taxon>
        <taxon>Actinomycetes</taxon>
        <taxon>Mycobacteriales</taxon>
        <taxon>Nocardiaceae</taxon>
        <taxon>Rhodococcus</taxon>
    </lineage>
</organism>
<sequence length="123" mass="12860">MIGASMLKKILAASALAIGISAVGVAPASADDIYDNIFTTESTEHYVSVFDPTAYGARSQDPLILSPYGTSQPIWCFSFHGQGSCWQIAPSGAEHMLESVSIPTGSSAGSSRGLAVYNPFSVR</sequence>
<feature type="signal peptide" evidence="1">
    <location>
        <begin position="1"/>
        <end position="30"/>
    </location>
</feature>
<evidence type="ECO:0000313" key="3">
    <source>
        <dbReference type="Proteomes" id="UP001432000"/>
    </source>
</evidence>
<keyword evidence="3" id="KW-1185">Reference proteome</keyword>
<protein>
    <submittedName>
        <fullName evidence="2">Uncharacterized protein</fullName>
    </submittedName>
</protein>
<dbReference type="Proteomes" id="UP001432000">
    <property type="component" value="Chromosome"/>
</dbReference>
<evidence type="ECO:0000313" key="2">
    <source>
        <dbReference type="EMBL" id="WXG69601.1"/>
    </source>
</evidence>